<organism evidence="3 4">
    <name type="scientific">Agrobacterium tumefaciens</name>
    <dbReference type="NCBI Taxonomy" id="358"/>
    <lineage>
        <taxon>Bacteria</taxon>
        <taxon>Pseudomonadati</taxon>
        <taxon>Pseudomonadota</taxon>
        <taxon>Alphaproteobacteria</taxon>
        <taxon>Hyphomicrobiales</taxon>
        <taxon>Rhizobiaceae</taxon>
        <taxon>Rhizobium/Agrobacterium group</taxon>
        <taxon>Agrobacterium</taxon>
        <taxon>Agrobacterium tumefaciens complex</taxon>
    </lineage>
</organism>
<dbReference type="EMBL" id="JAAMAY010000030">
    <property type="protein sequence ID" value="NTC30740.1"/>
    <property type="molecule type" value="Genomic_DNA"/>
</dbReference>
<dbReference type="Pfam" id="PF07484">
    <property type="entry name" value="Collar"/>
    <property type="match status" value="1"/>
</dbReference>
<dbReference type="Gene3D" id="3.90.1340.10">
    <property type="entry name" value="Phage tail collar domain"/>
    <property type="match status" value="1"/>
</dbReference>
<dbReference type="RefSeq" id="WP_174019229.1">
    <property type="nucleotide sequence ID" value="NZ_JAAMAW010000015.1"/>
</dbReference>
<name>A0AA44F8I2_AGRTU</name>
<reference evidence="3" key="1">
    <citation type="journal article" date="2020" name="Science">
        <title>Unexpected conservation and global transmission of agrobacterial virulence plasmids.</title>
        <authorList>
            <person name="Weisberg A.J."/>
            <person name="Davis E.W. 2nd"/>
            <person name="Tabima J."/>
            <person name="Belcher M.S."/>
            <person name="Miller M."/>
            <person name="Kuo C.H."/>
            <person name="Loper J.E."/>
            <person name="Grunwald N.J."/>
            <person name="Putnam M.L."/>
            <person name="Chang J.H."/>
        </authorList>
    </citation>
    <scope>NUCLEOTIDE SEQUENCE</scope>
    <source>
        <strain evidence="3">17-1853-1a</strain>
    </source>
</reference>
<feature type="domain" description="Phage tail collar" evidence="2">
    <location>
        <begin position="332"/>
        <end position="389"/>
    </location>
</feature>
<dbReference type="InterPro" id="IPR037053">
    <property type="entry name" value="Phage_tail_collar_dom_sf"/>
</dbReference>
<dbReference type="InterPro" id="IPR011083">
    <property type="entry name" value="Phage_tail_collar_dom"/>
</dbReference>
<dbReference type="SUPFAM" id="SSF88874">
    <property type="entry name" value="Receptor-binding domain of short tail fibre protein gp12"/>
    <property type="match status" value="1"/>
</dbReference>
<evidence type="ECO:0000313" key="3">
    <source>
        <dbReference type="EMBL" id="NTC30740.1"/>
    </source>
</evidence>
<feature type="region of interest" description="Disordered" evidence="1">
    <location>
        <begin position="409"/>
        <end position="442"/>
    </location>
</feature>
<dbReference type="Proteomes" id="UP000702952">
    <property type="component" value="Unassembled WGS sequence"/>
</dbReference>
<evidence type="ECO:0000256" key="1">
    <source>
        <dbReference type="SAM" id="MobiDB-lite"/>
    </source>
</evidence>
<evidence type="ECO:0000313" key="4">
    <source>
        <dbReference type="Proteomes" id="UP000702952"/>
    </source>
</evidence>
<dbReference type="AlphaFoldDB" id="A0AA44F8I2"/>
<evidence type="ECO:0000259" key="2">
    <source>
        <dbReference type="Pfam" id="PF07484"/>
    </source>
</evidence>
<sequence length="484" mass="49797">MVDIIDNKWTQRDAANISASPDGVQGGYAPTTVAPIIQAIRGAIKREMVSTSPIFTSTGSANTYALSFEQPLIIAKGKRISFFANVTNTGASTINLNTTGAVSIVRPDGTALQAGDIRVGYPVDLVYDGTRYILQSAVNLSNYTGTITATSFVGNGAGLTALNATNLTTGTVNNARLPASMTGKTFTSATTVSAGGLNLIDSSLTIQNGQILVRSGAPIFHMQESDTSDKNWFMVVDGGNWSIRENTTGNTRLSITAGTATTSLKMDGNTVWTAGNGGAGSGLDADLLDGQHGAYYLARANGTGTQAISTVAGLQAAIDALNASIAVSTPTGSVTMWTAATSPSGYLICNGAAVSRTTYAALFAVIGTIYGAGNGSTTFNLPDLRGLFVRGLDSGRGLDAGRIIGSYQDSDNKSHNHGVNDPGHVHGGVQNGQSSTGRSTAVDQPPAVFSFGNTWGATTGIWLSASGGAESRPRNLALNYIIKT</sequence>
<feature type="compositionally biased region" description="Polar residues" evidence="1">
    <location>
        <begin position="431"/>
        <end position="442"/>
    </location>
</feature>
<proteinExistence type="predicted"/>
<protein>
    <submittedName>
        <fullName evidence="3">Tail fiber protein</fullName>
    </submittedName>
</protein>
<comment type="caution">
    <text evidence="3">The sequence shown here is derived from an EMBL/GenBank/DDBJ whole genome shotgun (WGS) entry which is preliminary data.</text>
</comment>
<gene>
    <name evidence="3" type="ORF">G6M46_21655</name>
</gene>
<accession>A0AA44F8I2</accession>